<comment type="similarity">
    <text evidence="7">Belongs to the sugar phosphate cyclases superfamily. Dehydroquinate synthase family.</text>
</comment>
<evidence type="ECO:0000256" key="1">
    <source>
        <dbReference type="ARBA" id="ARBA00001393"/>
    </source>
</evidence>
<keyword evidence="12" id="KW-0479">Metal-binding</keyword>
<evidence type="ECO:0000256" key="16">
    <source>
        <dbReference type="ARBA" id="ARBA00023141"/>
    </source>
</evidence>
<evidence type="ECO:0000256" key="9">
    <source>
        <dbReference type="ARBA" id="ARBA00017684"/>
    </source>
</evidence>
<keyword evidence="15" id="KW-0520">NAD</keyword>
<keyword evidence="10" id="KW-0963">Cytoplasm</keyword>
<keyword evidence="14" id="KW-0862">Zinc</keyword>
<comment type="cofactor">
    <cofactor evidence="4">
        <name>Zn(2+)</name>
        <dbReference type="ChEBI" id="CHEBI:29105"/>
    </cofactor>
</comment>
<gene>
    <name evidence="21" type="ORF">METZ01_LOCUS71119</name>
</gene>
<evidence type="ECO:0000256" key="2">
    <source>
        <dbReference type="ARBA" id="ARBA00001911"/>
    </source>
</evidence>
<dbReference type="InterPro" id="IPR050071">
    <property type="entry name" value="Dehydroquinate_synthase"/>
</dbReference>
<evidence type="ECO:0000313" key="21">
    <source>
        <dbReference type="EMBL" id="SVA18265.1"/>
    </source>
</evidence>
<evidence type="ECO:0000256" key="15">
    <source>
        <dbReference type="ARBA" id="ARBA00023027"/>
    </source>
</evidence>
<evidence type="ECO:0000256" key="10">
    <source>
        <dbReference type="ARBA" id="ARBA00022490"/>
    </source>
</evidence>
<evidence type="ECO:0000256" key="6">
    <source>
        <dbReference type="ARBA" id="ARBA00004661"/>
    </source>
</evidence>
<dbReference type="SUPFAM" id="SSF56796">
    <property type="entry name" value="Dehydroquinate synthase-like"/>
    <property type="match status" value="1"/>
</dbReference>
<evidence type="ECO:0000256" key="13">
    <source>
        <dbReference type="ARBA" id="ARBA00022741"/>
    </source>
</evidence>
<comment type="cofactor">
    <cofactor evidence="3">
        <name>Co(2+)</name>
        <dbReference type="ChEBI" id="CHEBI:48828"/>
    </cofactor>
</comment>
<dbReference type="AlphaFoldDB" id="A0A381TQE9"/>
<comment type="subcellular location">
    <subcellularLocation>
        <location evidence="5">Cytoplasm</location>
    </subcellularLocation>
</comment>
<keyword evidence="11" id="KW-0028">Amino-acid biosynthesis</keyword>
<evidence type="ECO:0000256" key="11">
    <source>
        <dbReference type="ARBA" id="ARBA00022605"/>
    </source>
</evidence>
<dbReference type="PANTHER" id="PTHR43622">
    <property type="entry name" value="3-DEHYDROQUINATE SYNTHASE"/>
    <property type="match status" value="1"/>
</dbReference>
<dbReference type="Pfam" id="PF24621">
    <property type="entry name" value="DHQS_C"/>
    <property type="match status" value="1"/>
</dbReference>
<feature type="domain" description="3-dehydroquinate synthase C-terminal" evidence="20">
    <location>
        <begin position="154"/>
        <end position="303"/>
    </location>
</feature>
<dbReference type="EMBL" id="UINC01004986">
    <property type="protein sequence ID" value="SVA18265.1"/>
    <property type="molecule type" value="Genomic_DNA"/>
</dbReference>
<comment type="cofactor">
    <cofactor evidence="2">
        <name>NAD(+)</name>
        <dbReference type="ChEBI" id="CHEBI:57540"/>
    </cofactor>
</comment>
<evidence type="ECO:0000256" key="4">
    <source>
        <dbReference type="ARBA" id="ARBA00001947"/>
    </source>
</evidence>
<dbReference type="InterPro" id="IPR030960">
    <property type="entry name" value="DHQS/DOIS_N"/>
</dbReference>
<evidence type="ECO:0000256" key="7">
    <source>
        <dbReference type="ARBA" id="ARBA00005412"/>
    </source>
</evidence>
<dbReference type="GO" id="GO:0000166">
    <property type="term" value="F:nucleotide binding"/>
    <property type="evidence" value="ECO:0007669"/>
    <property type="project" value="UniProtKB-KW"/>
</dbReference>
<dbReference type="FunFam" id="3.40.50.1970:FF:000007">
    <property type="entry name" value="Pentafunctional AROM polypeptide"/>
    <property type="match status" value="1"/>
</dbReference>
<dbReference type="PANTHER" id="PTHR43622:SF7">
    <property type="entry name" value="3-DEHYDROQUINATE SYNTHASE, CHLOROPLASTIC"/>
    <property type="match status" value="1"/>
</dbReference>
<dbReference type="Gene3D" id="1.20.1090.10">
    <property type="entry name" value="Dehydroquinate synthase-like - alpha domain"/>
    <property type="match status" value="1"/>
</dbReference>
<comment type="pathway">
    <text evidence="6">Metabolic intermediate biosynthesis; chorismate biosynthesis; chorismate from D-erythrose 4-phosphate and phosphoenolpyruvate: step 2/7.</text>
</comment>
<evidence type="ECO:0000256" key="3">
    <source>
        <dbReference type="ARBA" id="ARBA00001941"/>
    </source>
</evidence>
<dbReference type="CDD" id="cd08195">
    <property type="entry name" value="DHQS"/>
    <property type="match status" value="1"/>
</dbReference>
<dbReference type="InterPro" id="IPR056179">
    <property type="entry name" value="DHQS_C"/>
</dbReference>
<dbReference type="InterPro" id="IPR030963">
    <property type="entry name" value="DHQ_synth_fam"/>
</dbReference>
<reference evidence="21" key="1">
    <citation type="submission" date="2018-05" db="EMBL/GenBank/DDBJ databases">
        <authorList>
            <person name="Lanie J.A."/>
            <person name="Ng W.-L."/>
            <person name="Kazmierczak K.M."/>
            <person name="Andrzejewski T.M."/>
            <person name="Davidsen T.M."/>
            <person name="Wayne K.J."/>
            <person name="Tettelin H."/>
            <person name="Glass J.I."/>
            <person name="Rusch D."/>
            <person name="Podicherti R."/>
            <person name="Tsui H.-C.T."/>
            <person name="Winkler M.E."/>
        </authorList>
    </citation>
    <scope>NUCLEOTIDE SEQUENCE</scope>
</reference>
<proteinExistence type="inferred from homology"/>
<evidence type="ECO:0000256" key="18">
    <source>
        <dbReference type="ARBA" id="ARBA00023285"/>
    </source>
</evidence>
<keyword evidence="17" id="KW-0456">Lyase</keyword>
<dbReference type="GO" id="GO:0003856">
    <property type="term" value="F:3-dehydroquinate synthase activity"/>
    <property type="evidence" value="ECO:0007669"/>
    <property type="project" value="UniProtKB-EC"/>
</dbReference>
<keyword evidence="16" id="KW-0057">Aromatic amino acid biosynthesis</keyword>
<sequence>MDPIIAGRRVAVVSDKMVSNKYLNLLSPTLDSITDSWDLFLIEGGEDAKSFSSLEKLLDRMLADGVDRQCVVIAFGGGVVGDVAGFAAGLIMRGIELIQIPTTLMSQVDSSVGGKNGINTRQGKNLVGSFLQPRIVLNDVSLLSSLPSDEIKSGYGEIVKYGLLRGEEEFTWLENNFSAIMSCNNSALVEVIRMGCDTKAGIVSEDELDRGKRALVNLGHTFAHAFEAHAGFGKFQHGLSVELGLIAACDLSERIGFCEKGISQRVREHANEAEMPVNLSDLSNETLWKKEALYKRMLHDKKTVNGKINFVLLREIGKPFVCNEVTQQAVYETLMQLGAV</sequence>
<dbReference type="GO" id="GO:0008652">
    <property type="term" value="P:amino acid biosynthetic process"/>
    <property type="evidence" value="ECO:0007669"/>
    <property type="project" value="UniProtKB-KW"/>
</dbReference>
<evidence type="ECO:0000256" key="17">
    <source>
        <dbReference type="ARBA" id="ARBA00023239"/>
    </source>
</evidence>
<evidence type="ECO:0000259" key="19">
    <source>
        <dbReference type="Pfam" id="PF01761"/>
    </source>
</evidence>
<evidence type="ECO:0000256" key="14">
    <source>
        <dbReference type="ARBA" id="ARBA00022833"/>
    </source>
</evidence>
<evidence type="ECO:0000256" key="12">
    <source>
        <dbReference type="ARBA" id="ARBA00022723"/>
    </source>
</evidence>
<dbReference type="PIRSF" id="PIRSF001455">
    <property type="entry name" value="DHQ_synth"/>
    <property type="match status" value="1"/>
</dbReference>
<dbReference type="GO" id="GO:0046872">
    <property type="term" value="F:metal ion binding"/>
    <property type="evidence" value="ECO:0007669"/>
    <property type="project" value="UniProtKB-KW"/>
</dbReference>
<keyword evidence="18" id="KW-0170">Cobalt</keyword>
<dbReference type="Gene3D" id="3.40.50.1970">
    <property type="match status" value="1"/>
</dbReference>
<organism evidence="21">
    <name type="scientific">marine metagenome</name>
    <dbReference type="NCBI Taxonomy" id="408172"/>
    <lineage>
        <taxon>unclassified sequences</taxon>
        <taxon>metagenomes</taxon>
        <taxon>ecological metagenomes</taxon>
    </lineage>
</organism>
<evidence type="ECO:0000256" key="8">
    <source>
        <dbReference type="ARBA" id="ARBA00013031"/>
    </source>
</evidence>
<dbReference type="InterPro" id="IPR016037">
    <property type="entry name" value="DHQ_synth_AroB"/>
</dbReference>
<comment type="catalytic activity">
    <reaction evidence="1">
        <text>7-phospho-2-dehydro-3-deoxy-D-arabino-heptonate = 3-dehydroquinate + phosphate</text>
        <dbReference type="Rhea" id="RHEA:21968"/>
        <dbReference type="ChEBI" id="CHEBI:32364"/>
        <dbReference type="ChEBI" id="CHEBI:43474"/>
        <dbReference type="ChEBI" id="CHEBI:58394"/>
        <dbReference type="EC" id="4.2.3.4"/>
    </reaction>
</comment>
<dbReference type="EC" id="4.2.3.4" evidence="8"/>
<keyword evidence="13" id="KW-0547">Nucleotide-binding</keyword>
<accession>A0A381TQE9</accession>
<dbReference type="GO" id="GO:0005737">
    <property type="term" value="C:cytoplasm"/>
    <property type="evidence" value="ECO:0007669"/>
    <property type="project" value="UniProtKB-SubCell"/>
</dbReference>
<dbReference type="Pfam" id="PF01761">
    <property type="entry name" value="DHQ_synthase"/>
    <property type="match status" value="1"/>
</dbReference>
<evidence type="ECO:0000256" key="5">
    <source>
        <dbReference type="ARBA" id="ARBA00004496"/>
    </source>
</evidence>
<evidence type="ECO:0000259" key="20">
    <source>
        <dbReference type="Pfam" id="PF24621"/>
    </source>
</evidence>
<protein>
    <recommendedName>
        <fullName evidence="9">3-dehydroquinate synthase</fullName>
        <ecNumber evidence="8">4.2.3.4</ecNumber>
    </recommendedName>
</protein>
<name>A0A381TQE9_9ZZZZ</name>
<dbReference type="GO" id="GO:0009073">
    <property type="term" value="P:aromatic amino acid family biosynthetic process"/>
    <property type="evidence" value="ECO:0007669"/>
    <property type="project" value="UniProtKB-KW"/>
</dbReference>
<feature type="domain" description="3-dehydroquinate synthase N-terminal" evidence="19">
    <location>
        <begin position="41"/>
        <end position="152"/>
    </location>
</feature>
<dbReference type="NCBIfam" id="TIGR01357">
    <property type="entry name" value="aroB"/>
    <property type="match status" value="1"/>
</dbReference>